<organism evidence="1 2">
    <name type="scientific">Triticum urartu</name>
    <name type="common">Red wild einkorn</name>
    <name type="synonym">Crithodium urartu</name>
    <dbReference type="NCBI Taxonomy" id="4572"/>
    <lineage>
        <taxon>Eukaryota</taxon>
        <taxon>Viridiplantae</taxon>
        <taxon>Streptophyta</taxon>
        <taxon>Embryophyta</taxon>
        <taxon>Tracheophyta</taxon>
        <taxon>Spermatophyta</taxon>
        <taxon>Magnoliopsida</taxon>
        <taxon>Liliopsida</taxon>
        <taxon>Poales</taxon>
        <taxon>Poaceae</taxon>
        <taxon>BOP clade</taxon>
        <taxon>Pooideae</taxon>
        <taxon>Triticodae</taxon>
        <taxon>Triticeae</taxon>
        <taxon>Triticinae</taxon>
        <taxon>Triticum</taxon>
    </lineage>
</organism>
<dbReference type="Gramene" id="TuG1812G0600002181.01.T01">
    <property type="protein sequence ID" value="TuG1812G0600002181.01.T01.cds305585"/>
    <property type="gene ID" value="TuG1812G0600002181.01"/>
</dbReference>
<dbReference type="EnsemblPlants" id="TuG1812G0600002181.01.T03">
    <property type="protein sequence ID" value="TuG1812G0600002181.01.T03.cds305585"/>
    <property type="gene ID" value="TuG1812G0600002181.01"/>
</dbReference>
<dbReference type="EnsemblPlants" id="TuG1812G0600002181.01.T01">
    <property type="protein sequence ID" value="TuG1812G0600002181.01.T01.cds305585"/>
    <property type="gene ID" value="TuG1812G0600002181.01"/>
</dbReference>
<dbReference type="Gramene" id="TuG1812G0600002181.01.T03">
    <property type="protein sequence ID" value="TuG1812G0600002181.01.T03.cds305585"/>
    <property type="gene ID" value="TuG1812G0600002181.01"/>
</dbReference>
<accession>A0A8R7UVE9</accession>
<dbReference type="EnsemblPlants" id="TuG1812G0600002181.01.T02">
    <property type="protein sequence ID" value="TuG1812G0600002181.01.T02.cds305585"/>
    <property type="gene ID" value="TuG1812G0600002181.01"/>
</dbReference>
<sequence length="119" mass="13606">MVLLPHHWFVYIKSQELHELNWLLCRRAFFQGALDFLNMLPAGPFSVCTEFVENGCEKIDHPVDLYARYVQNSATTIEVRPWSKNSVGHPLHLSCQVPMLHSMCVSIAVHTYTAVHTAI</sequence>
<dbReference type="EnsemblPlants" id="TuG1812G0600002181.01.T04">
    <property type="protein sequence ID" value="TuG1812G0600002181.01.T04.cds305585"/>
    <property type="gene ID" value="TuG1812G0600002181.01"/>
</dbReference>
<keyword evidence="2" id="KW-1185">Reference proteome</keyword>
<evidence type="ECO:0000313" key="2">
    <source>
        <dbReference type="Proteomes" id="UP000015106"/>
    </source>
</evidence>
<evidence type="ECO:0000313" key="1">
    <source>
        <dbReference type="EnsemblPlants" id="TuG1812G0600002181.01.T01.cds305585"/>
    </source>
</evidence>
<proteinExistence type="predicted"/>
<reference evidence="1" key="2">
    <citation type="submission" date="2018-03" db="EMBL/GenBank/DDBJ databases">
        <title>The Triticum urartu genome reveals the dynamic nature of wheat genome evolution.</title>
        <authorList>
            <person name="Ling H."/>
            <person name="Ma B."/>
            <person name="Shi X."/>
            <person name="Liu H."/>
            <person name="Dong L."/>
            <person name="Sun H."/>
            <person name="Cao Y."/>
            <person name="Gao Q."/>
            <person name="Zheng S."/>
            <person name="Li Y."/>
            <person name="Yu Y."/>
            <person name="Du H."/>
            <person name="Qi M."/>
            <person name="Li Y."/>
            <person name="Yu H."/>
            <person name="Cui Y."/>
            <person name="Wang N."/>
            <person name="Chen C."/>
            <person name="Wu H."/>
            <person name="Zhao Y."/>
            <person name="Zhang J."/>
            <person name="Li Y."/>
            <person name="Zhou W."/>
            <person name="Zhang B."/>
            <person name="Hu W."/>
            <person name="Eijk M."/>
            <person name="Tang J."/>
            <person name="Witsenboer H."/>
            <person name="Zhao S."/>
            <person name="Li Z."/>
            <person name="Zhang A."/>
            <person name="Wang D."/>
            <person name="Liang C."/>
        </authorList>
    </citation>
    <scope>NUCLEOTIDE SEQUENCE [LARGE SCALE GENOMIC DNA]</scope>
    <source>
        <strain evidence="1">cv. G1812</strain>
    </source>
</reference>
<dbReference type="Proteomes" id="UP000015106">
    <property type="component" value="Chromosome 6"/>
</dbReference>
<protein>
    <submittedName>
        <fullName evidence="1">Uncharacterized protein</fullName>
    </submittedName>
</protein>
<name>A0A8R7UVE9_TRIUA</name>
<dbReference type="AlphaFoldDB" id="A0A8R7UVE9"/>
<reference evidence="2" key="1">
    <citation type="journal article" date="2013" name="Nature">
        <title>Draft genome of the wheat A-genome progenitor Triticum urartu.</title>
        <authorList>
            <person name="Ling H.Q."/>
            <person name="Zhao S."/>
            <person name="Liu D."/>
            <person name="Wang J."/>
            <person name="Sun H."/>
            <person name="Zhang C."/>
            <person name="Fan H."/>
            <person name="Li D."/>
            <person name="Dong L."/>
            <person name="Tao Y."/>
            <person name="Gao C."/>
            <person name="Wu H."/>
            <person name="Li Y."/>
            <person name="Cui Y."/>
            <person name="Guo X."/>
            <person name="Zheng S."/>
            <person name="Wang B."/>
            <person name="Yu K."/>
            <person name="Liang Q."/>
            <person name="Yang W."/>
            <person name="Lou X."/>
            <person name="Chen J."/>
            <person name="Feng M."/>
            <person name="Jian J."/>
            <person name="Zhang X."/>
            <person name="Luo G."/>
            <person name="Jiang Y."/>
            <person name="Liu J."/>
            <person name="Wang Z."/>
            <person name="Sha Y."/>
            <person name="Zhang B."/>
            <person name="Wu H."/>
            <person name="Tang D."/>
            <person name="Shen Q."/>
            <person name="Xue P."/>
            <person name="Zou S."/>
            <person name="Wang X."/>
            <person name="Liu X."/>
            <person name="Wang F."/>
            <person name="Yang Y."/>
            <person name="An X."/>
            <person name="Dong Z."/>
            <person name="Zhang K."/>
            <person name="Zhang X."/>
            <person name="Luo M.C."/>
            <person name="Dvorak J."/>
            <person name="Tong Y."/>
            <person name="Wang J."/>
            <person name="Yang H."/>
            <person name="Li Z."/>
            <person name="Wang D."/>
            <person name="Zhang A."/>
            <person name="Wang J."/>
        </authorList>
    </citation>
    <scope>NUCLEOTIDE SEQUENCE</scope>
    <source>
        <strain evidence="2">cv. G1812</strain>
    </source>
</reference>
<dbReference type="Gramene" id="TuG1812G0600002181.01.T02">
    <property type="protein sequence ID" value="TuG1812G0600002181.01.T02.cds305585"/>
    <property type="gene ID" value="TuG1812G0600002181.01"/>
</dbReference>
<reference evidence="1" key="3">
    <citation type="submission" date="2022-06" db="UniProtKB">
        <authorList>
            <consortium name="EnsemblPlants"/>
        </authorList>
    </citation>
    <scope>IDENTIFICATION</scope>
</reference>
<dbReference type="Gramene" id="TuG1812G0600002181.01.T04">
    <property type="protein sequence ID" value="TuG1812G0600002181.01.T04.cds305585"/>
    <property type="gene ID" value="TuG1812G0600002181.01"/>
</dbReference>